<dbReference type="EMBL" id="SSFD01000259">
    <property type="protein sequence ID" value="TXH81960.1"/>
    <property type="molecule type" value="Genomic_DNA"/>
</dbReference>
<dbReference type="GO" id="GO:0009117">
    <property type="term" value="P:nucleotide metabolic process"/>
    <property type="evidence" value="ECO:0007669"/>
    <property type="project" value="TreeGrafter"/>
</dbReference>
<comment type="caution">
    <text evidence="5">The sequence shown here is derived from an EMBL/GenBank/DDBJ whole genome shotgun (WGS) entry which is preliminary data.</text>
</comment>
<name>A0A5C7SDZ0_THASP</name>
<feature type="active site" description="Tele-AMP-histidine intermediate" evidence="1">
    <location>
        <position position="108"/>
    </location>
</feature>
<dbReference type="SUPFAM" id="SSF54197">
    <property type="entry name" value="HIT-like"/>
    <property type="match status" value="1"/>
</dbReference>
<dbReference type="PANTHER" id="PTHR46648">
    <property type="entry name" value="HIT FAMILY PROTEIN 1"/>
    <property type="match status" value="1"/>
</dbReference>
<dbReference type="RefSeq" id="WP_043743209.1">
    <property type="nucleotide sequence ID" value="NZ_JAKLLK010000020.1"/>
</dbReference>
<evidence type="ECO:0000313" key="5">
    <source>
        <dbReference type="EMBL" id="TXH81960.1"/>
    </source>
</evidence>
<evidence type="ECO:0000259" key="4">
    <source>
        <dbReference type="PROSITE" id="PS51084"/>
    </source>
</evidence>
<dbReference type="Proteomes" id="UP000321192">
    <property type="component" value="Unassembled WGS sequence"/>
</dbReference>
<dbReference type="Pfam" id="PF01230">
    <property type="entry name" value="HIT"/>
    <property type="match status" value="1"/>
</dbReference>
<dbReference type="Gene3D" id="3.30.428.10">
    <property type="entry name" value="HIT-like"/>
    <property type="match status" value="1"/>
</dbReference>
<accession>A0A5C7SDZ0</accession>
<evidence type="ECO:0000256" key="3">
    <source>
        <dbReference type="PROSITE-ProRule" id="PRU00464"/>
    </source>
</evidence>
<dbReference type="InterPro" id="IPR001310">
    <property type="entry name" value="Histidine_triad_HIT"/>
</dbReference>
<sequence length="149" mass="16197">MQCTTPPDHDPDCVFCRIARGELPSSKVYEDADTLAIMDIQSVNPGHMLVLVKPHRANIYALDDTLAGAAFRTAARVARVAKKVTGCEGVTLLQANEKAGAQTVFHFHLHVLPRWEGDGMALAWPVKNPPREALEAMAAKLREALAGQD</sequence>
<gene>
    <name evidence="5" type="ORF">E6Q80_16305</name>
</gene>
<proteinExistence type="predicted"/>
<evidence type="ECO:0000256" key="1">
    <source>
        <dbReference type="PIRSR" id="PIRSR601310-1"/>
    </source>
</evidence>
<evidence type="ECO:0000313" key="6">
    <source>
        <dbReference type="Proteomes" id="UP000321192"/>
    </source>
</evidence>
<dbReference type="GO" id="GO:0003824">
    <property type="term" value="F:catalytic activity"/>
    <property type="evidence" value="ECO:0007669"/>
    <property type="project" value="InterPro"/>
</dbReference>
<dbReference type="PROSITE" id="PS51084">
    <property type="entry name" value="HIT_2"/>
    <property type="match status" value="1"/>
</dbReference>
<dbReference type="InterPro" id="IPR019808">
    <property type="entry name" value="Histidine_triad_CS"/>
</dbReference>
<organism evidence="5 6">
    <name type="scientific">Thauera aminoaromatica</name>
    <dbReference type="NCBI Taxonomy" id="164330"/>
    <lineage>
        <taxon>Bacteria</taxon>
        <taxon>Pseudomonadati</taxon>
        <taxon>Pseudomonadota</taxon>
        <taxon>Betaproteobacteria</taxon>
        <taxon>Rhodocyclales</taxon>
        <taxon>Zoogloeaceae</taxon>
        <taxon>Thauera</taxon>
    </lineage>
</organism>
<dbReference type="PROSITE" id="PS00892">
    <property type="entry name" value="HIT_1"/>
    <property type="match status" value="1"/>
</dbReference>
<feature type="short sequence motif" description="Histidine triad motif" evidence="2 3">
    <location>
        <begin position="106"/>
        <end position="110"/>
    </location>
</feature>
<dbReference type="InterPro" id="IPR011146">
    <property type="entry name" value="HIT-like"/>
</dbReference>
<protein>
    <submittedName>
        <fullName evidence="5">HIT family protein</fullName>
    </submittedName>
</protein>
<dbReference type="PRINTS" id="PR00332">
    <property type="entry name" value="HISTRIAD"/>
</dbReference>
<dbReference type="AlphaFoldDB" id="A0A5C7SDZ0"/>
<dbReference type="InterPro" id="IPR036265">
    <property type="entry name" value="HIT-like_sf"/>
</dbReference>
<feature type="domain" description="HIT" evidence="4">
    <location>
        <begin position="14"/>
        <end position="121"/>
    </location>
</feature>
<evidence type="ECO:0000256" key="2">
    <source>
        <dbReference type="PIRSR" id="PIRSR601310-3"/>
    </source>
</evidence>
<reference evidence="5 6" key="1">
    <citation type="submission" date="2018-09" db="EMBL/GenBank/DDBJ databases">
        <title>Metagenome Assembled Genomes from an Advanced Water Purification Facility.</title>
        <authorList>
            <person name="Stamps B.W."/>
            <person name="Spear J.R."/>
        </authorList>
    </citation>
    <scope>NUCLEOTIDE SEQUENCE [LARGE SCALE GENOMIC DNA]</scope>
    <source>
        <strain evidence="5">Bin_27_1</strain>
    </source>
</reference>
<dbReference type="PANTHER" id="PTHR46648:SF1">
    <property type="entry name" value="ADENOSINE 5'-MONOPHOSPHORAMIDASE HNT1"/>
    <property type="match status" value="1"/>
</dbReference>